<gene>
    <name evidence="2" type="ORF">F6V30_00890</name>
</gene>
<protein>
    <submittedName>
        <fullName evidence="2">Carboxymuconolactone decarboxylase family protein</fullName>
    </submittedName>
</protein>
<evidence type="ECO:0000313" key="3">
    <source>
        <dbReference type="Proteomes" id="UP000798046"/>
    </source>
</evidence>
<dbReference type="Pfam" id="PF02627">
    <property type="entry name" value="CMD"/>
    <property type="match status" value="1"/>
</dbReference>
<dbReference type="InterPro" id="IPR029032">
    <property type="entry name" value="AhpD-like"/>
</dbReference>
<evidence type="ECO:0000313" key="2">
    <source>
        <dbReference type="EMBL" id="KAB0671180.1"/>
    </source>
</evidence>
<reference evidence="2 3" key="1">
    <citation type="journal article" date="2020" name="Microorganisms">
        <title>Description of Three Novel Members in the Family Geobacteraceae, Oryzomonas japonicum gen. nov., sp. nov., Oryzomonas sagensis sp. nov., and Oryzomonas ruber sp. nov.</title>
        <authorList>
            <person name="Xu Z."/>
            <person name="Masuda Y."/>
            <person name="Hayakawa C."/>
            <person name="Ushijima N."/>
            <person name="Kawano K."/>
            <person name="Shiratori Y."/>
            <person name="Senoo K."/>
            <person name="Itoh H."/>
        </authorList>
    </citation>
    <scope>NUCLEOTIDE SEQUENCE [LARGE SCALE GENOMIC DNA]</scope>
    <source>
        <strain evidence="2 3">Red100</strain>
    </source>
</reference>
<dbReference type="SUPFAM" id="SSF69118">
    <property type="entry name" value="AhpD-like"/>
    <property type="match status" value="1"/>
</dbReference>
<accession>A0ABQ6TQ92</accession>
<dbReference type="EMBL" id="VZRA01000001">
    <property type="protein sequence ID" value="KAB0671180.1"/>
    <property type="molecule type" value="Genomic_DNA"/>
</dbReference>
<feature type="domain" description="Carboxymuconolactone decarboxylase-like" evidence="1">
    <location>
        <begin position="7"/>
        <end position="74"/>
    </location>
</feature>
<dbReference type="InterPro" id="IPR003779">
    <property type="entry name" value="CMD-like"/>
</dbReference>
<name>A0ABQ6TQ92_9BACT</name>
<evidence type="ECO:0000259" key="1">
    <source>
        <dbReference type="Pfam" id="PF02627"/>
    </source>
</evidence>
<comment type="caution">
    <text evidence="2">The sequence shown here is derived from an EMBL/GenBank/DDBJ whole genome shotgun (WGS) entry which is preliminary data.</text>
</comment>
<keyword evidence="3" id="KW-1185">Reference proteome</keyword>
<dbReference type="Proteomes" id="UP000798046">
    <property type="component" value="Unassembled WGS sequence"/>
</dbReference>
<dbReference type="RefSeq" id="WP_151154657.1">
    <property type="nucleotide sequence ID" value="NZ_VZRA01000001.1"/>
</dbReference>
<proteinExistence type="predicted"/>
<sequence length="98" mass="10595">MLPGQQQKAFGEFYDTVRENRILDPKTTLLLHLGAAMALGCSPCMEYYLGQVEGAGITAEEIGAVQGVVMAVSAGKVNAQLGEVERRIRKERKETSPA</sequence>
<dbReference type="PANTHER" id="PTHR33930">
    <property type="entry name" value="ALKYL HYDROPEROXIDE REDUCTASE AHPD"/>
    <property type="match status" value="1"/>
</dbReference>
<dbReference type="PANTHER" id="PTHR33930:SF2">
    <property type="entry name" value="BLR3452 PROTEIN"/>
    <property type="match status" value="1"/>
</dbReference>
<organism evidence="2 3">
    <name type="scientific">Oryzomonas sagensis</name>
    <dbReference type="NCBI Taxonomy" id="2603857"/>
    <lineage>
        <taxon>Bacteria</taxon>
        <taxon>Pseudomonadati</taxon>
        <taxon>Thermodesulfobacteriota</taxon>
        <taxon>Desulfuromonadia</taxon>
        <taxon>Geobacterales</taxon>
        <taxon>Geobacteraceae</taxon>
        <taxon>Oryzomonas</taxon>
    </lineage>
</organism>
<dbReference type="Gene3D" id="1.20.1290.10">
    <property type="entry name" value="AhpD-like"/>
    <property type="match status" value="1"/>
</dbReference>